<feature type="compositionally biased region" description="Acidic residues" evidence="1">
    <location>
        <begin position="37"/>
        <end position="54"/>
    </location>
</feature>
<evidence type="ECO:0000256" key="1">
    <source>
        <dbReference type="SAM" id="MobiDB-lite"/>
    </source>
</evidence>
<feature type="region of interest" description="Disordered" evidence="1">
    <location>
        <begin position="645"/>
        <end position="673"/>
    </location>
</feature>
<proteinExistence type="predicted"/>
<feature type="compositionally biased region" description="Low complexity" evidence="1">
    <location>
        <begin position="348"/>
        <end position="359"/>
    </location>
</feature>
<dbReference type="EMBL" id="KV784410">
    <property type="protein sequence ID" value="OEU06390.1"/>
    <property type="molecule type" value="Genomic_DNA"/>
</dbReference>
<feature type="region of interest" description="Disordered" evidence="1">
    <location>
        <begin position="592"/>
        <end position="630"/>
    </location>
</feature>
<feature type="compositionally biased region" description="Low complexity" evidence="1">
    <location>
        <begin position="422"/>
        <end position="440"/>
    </location>
</feature>
<name>A0A1E7EKE7_9STRA</name>
<feature type="compositionally biased region" description="Polar residues" evidence="1">
    <location>
        <begin position="333"/>
        <end position="347"/>
    </location>
</feature>
<accession>A0A1E7EKE7</accession>
<dbReference type="AlphaFoldDB" id="A0A1E7EKE7"/>
<dbReference type="KEGG" id="fcy:FRACYDRAFT_254701"/>
<reference evidence="2 3" key="1">
    <citation type="submission" date="2016-09" db="EMBL/GenBank/DDBJ databases">
        <title>Extensive genetic diversity and differential bi-allelic expression allows diatom success in the polar Southern Ocean.</title>
        <authorList>
            <consortium name="DOE Joint Genome Institute"/>
            <person name="Mock T."/>
            <person name="Otillar R.P."/>
            <person name="Strauss J."/>
            <person name="Dupont C."/>
            <person name="Frickenhaus S."/>
            <person name="Maumus F."/>
            <person name="Mcmullan M."/>
            <person name="Sanges R."/>
            <person name="Schmutz J."/>
            <person name="Toseland A."/>
            <person name="Valas R."/>
            <person name="Veluchamy A."/>
            <person name="Ward B.J."/>
            <person name="Allen A."/>
            <person name="Barry K."/>
            <person name="Falciatore A."/>
            <person name="Ferrante M."/>
            <person name="Fortunato A.E."/>
            <person name="Gloeckner G."/>
            <person name="Gruber A."/>
            <person name="Hipkin R."/>
            <person name="Janech M."/>
            <person name="Kroth P."/>
            <person name="Leese F."/>
            <person name="Lindquist E."/>
            <person name="Lyon B.R."/>
            <person name="Martin J."/>
            <person name="Mayer C."/>
            <person name="Parker M."/>
            <person name="Quesneville H."/>
            <person name="Raymond J."/>
            <person name="Uhlig C."/>
            <person name="Valentin K.U."/>
            <person name="Worden A.Z."/>
            <person name="Armbrust E.V."/>
            <person name="Bowler C."/>
            <person name="Green B."/>
            <person name="Moulton V."/>
            <person name="Van Oosterhout C."/>
            <person name="Grigoriev I."/>
        </authorList>
    </citation>
    <scope>NUCLEOTIDE SEQUENCE [LARGE SCALE GENOMIC DNA]</scope>
    <source>
        <strain evidence="2 3">CCMP1102</strain>
    </source>
</reference>
<dbReference type="InParanoid" id="A0A1E7EKE7"/>
<organism evidence="2 3">
    <name type="scientific">Fragilariopsis cylindrus CCMP1102</name>
    <dbReference type="NCBI Taxonomy" id="635003"/>
    <lineage>
        <taxon>Eukaryota</taxon>
        <taxon>Sar</taxon>
        <taxon>Stramenopiles</taxon>
        <taxon>Ochrophyta</taxon>
        <taxon>Bacillariophyta</taxon>
        <taxon>Bacillariophyceae</taxon>
        <taxon>Bacillariophycidae</taxon>
        <taxon>Bacillariales</taxon>
        <taxon>Bacillariaceae</taxon>
        <taxon>Fragilariopsis</taxon>
    </lineage>
</organism>
<evidence type="ECO:0000313" key="3">
    <source>
        <dbReference type="Proteomes" id="UP000095751"/>
    </source>
</evidence>
<feature type="compositionally biased region" description="Basic and acidic residues" evidence="1">
    <location>
        <begin position="16"/>
        <end position="26"/>
    </location>
</feature>
<sequence>MMRMHPSSLQLDEQDQDHYSSTRKESTATNIVTHEVVEDEEEVKEDDHCDSDEEESLQVSDVELLMDNFSSALVSSLLTMDSGYIEYVNDDEDNTEDNAEDNEDESELNKFEYHDCSTRNQDDQHILIRGYKLIDNICCSIGSGAIVVPVEKEEEAEEGKEEVVTEVTSIESELNEVLLVPPPTLVESTTFDEVATPLVDDADIVAAAGAAAFSDAGDINNNDAWFEQFSAGYEDLCCCIGSTTSTTSTSIVPEPVAAVAEAVAEVLSDVQQGIVYSNMQLKKQPHSKEVDEKEKQEQEQVKEGKEESELILDDPRYSCTTSVPLSSSASSCGAQTNKSFMSTKTPLNSSKTKNSNMNNKSDDDEQTVCTNADTVVTNGTNKSTKSITTTTKKKSTVTKVEKLKEHLRDMVRVRARAFSSKKTFSTSSSFGNKSNNNNSTHVPSVLAPAQELLSPTEEFAFKAKKNNKQIKKKDKNHVMLSTSSTKKMTNCSASSKSFGRRKTSNAVYKRRPVLLSVTIEEEGHTEDISVTPLSTKAAANNNENENDEESKDVLSAIPKLIVPKKRTKKDSGVTDDETSVLSGITESNKSIHNNISRKEVNNDDQRDDDDTSLFFPEKSNGSILNPYPIGGSGLGSGSGLGNSTFDSGVDDASSQLYSLGSSNNDDESMDQTEYRNKSKDYYGHHSISDDADYLKHIYTVKPMHSGKQVKAGQLTL</sequence>
<feature type="region of interest" description="Disordered" evidence="1">
    <location>
        <begin position="282"/>
        <end position="313"/>
    </location>
</feature>
<dbReference type="Proteomes" id="UP000095751">
    <property type="component" value="Unassembled WGS sequence"/>
</dbReference>
<feature type="region of interest" description="Disordered" evidence="1">
    <location>
        <begin position="422"/>
        <end position="442"/>
    </location>
</feature>
<keyword evidence="3" id="KW-1185">Reference proteome</keyword>
<protein>
    <submittedName>
        <fullName evidence="2">Uncharacterized protein</fullName>
    </submittedName>
</protein>
<feature type="region of interest" description="Disordered" evidence="1">
    <location>
        <begin position="325"/>
        <end position="367"/>
    </location>
</feature>
<feature type="region of interest" description="Disordered" evidence="1">
    <location>
        <begin position="376"/>
        <end position="395"/>
    </location>
</feature>
<evidence type="ECO:0000313" key="2">
    <source>
        <dbReference type="EMBL" id="OEU06390.1"/>
    </source>
</evidence>
<gene>
    <name evidence="2" type="ORF">FRACYDRAFT_254701</name>
</gene>
<feature type="compositionally biased region" description="Basic and acidic residues" evidence="1">
    <location>
        <begin position="286"/>
        <end position="313"/>
    </location>
</feature>
<feature type="compositionally biased region" description="Low complexity" evidence="1">
    <location>
        <begin position="380"/>
        <end position="390"/>
    </location>
</feature>
<feature type="compositionally biased region" description="Polar residues" evidence="1">
    <location>
        <begin position="645"/>
        <end position="663"/>
    </location>
</feature>
<feature type="region of interest" description="Disordered" evidence="1">
    <location>
        <begin position="1"/>
        <end position="54"/>
    </location>
</feature>